<comment type="caution">
    <text evidence="13">The sequence shown here is derived from an EMBL/GenBank/DDBJ whole genome shotgun (WGS) entry which is preliminary data.</text>
</comment>
<evidence type="ECO:0000256" key="7">
    <source>
        <dbReference type="ARBA" id="ARBA00022857"/>
    </source>
</evidence>
<feature type="binding site" evidence="11">
    <location>
        <position position="184"/>
    </location>
    <ligand>
        <name>FMN</name>
        <dbReference type="ChEBI" id="CHEBI:58210"/>
    </ligand>
</feature>
<dbReference type="PANTHER" id="PTHR43665">
    <property type="entry name" value="ISOPENTENYL-DIPHOSPHATE DELTA-ISOMERASE"/>
    <property type="match status" value="1"/>
</dbReference>
<feature type="binding site" evidence="11">
    <location>
        <position position="122"/>
    </location>
    <ligand>
        <name>FMN</name>
        <dbReference type="ChEBI" id="CHEBI:58210"/>
    </ligand>
</feature>
<reference evidence="13" key="1">
    <citation type="journal article" date="2014" name="Int. J. Syst. Evol. Microbiol.">
        <title>Complete genome sequence of Corynebacterium casei LMG S-19264T (=DSM 44701T), isolated from a smear-ripened cheese.</title>
        <authorList>
            <consortium name="US DOE Joint Genome Institute (JGI-PGF)"/>
            <person name="Walter F."/>
            <person name="Albersmeier A."/>
            <person name="Kalinowski J."/>
            <person name="Ruckert C."/>
        </authorList>
    </citation>
    <scope>NUCLEOTIDE SEQUENCE</scope>
    <source>
        <strain evidence="13">CGMCC 1.12153</strain>
    </source>
</reference>
<dbReference type="CDD" id="cd02811">
    <property type="entry name" value="IDI-2_FMN"/>
    <property type="match status" value="1"/>
</dbReference>
<evidence type="ECO:0000256" key="8">
    <source>
        <dbReference type="ARBA" id="ARBA00023229"/>
    </source>
</evidence>
<dbReference type="SUPFAM" id="SSF51395">
    <property type="entry name" value="FMN-linked oxidoreductases"/>
    <property type="match status" value="1"/>
</dbReference>
<dbReference type="GO" id="GO:0004452">
    <property type="term" value="F:isopentenyl-diphosphate delta-isomerase activity"/>
    <property type="evidence" value="ECO:0007669"/>
    <property type="project" value="UniProtKB-UniRule"/>
</dbReference>
<feature type="binding site" evidence="11">
    <location>
        <position position="152"/>
    </location>
    <ligand>
        <name>substrate</name>
    </ligand>
</feature>
<name>A0A917EUU7_HALAA</name>
<feature type="binding site" evidence="11">
    <location>
        <begin position="62"/>
        <end position="64"/>
    </location>
    <ligand>
        <name>FMN</name>
        <dbReference type="ChEBI" id="CHEBI:58210"/>
    </ligand>
</feature>
<dbReference type="HAMAP" id="MF_00354">
    <property type="entry name" value="Idi_2"/>
    <property type="match status" value="1"/>
</dbReference>
<keyword evidence="2 11" id="KW-0963">Cytoplasm</keyword>
<evidence type="ECO:0000313" key="14">
    <source>
        <dbReference type="Proteomes" id="UP000660110"/>
    </source>
</evidence>
<dbReference type="EMBL" id="BMEL01000001">
    <property type="protein sequence ID" value="GGF09272.1"/>
    <property type="molecule type" value="Genomic_DNA"/>
</dbReference>
<dbReference type="PIRSF" id="PIRSF003314">
    <property type="entry name" value="IPP_isomerase"/>
    <property type="match status" value="1"/>
</dbReference>
<comment type="subunit">
    <text evidence="10 11">Homooctamer. Dimer of tetramers.</text>
</comment>
<dbReference type="GO" id="GO:0008299">
    <property type="term" value="P:isoprenoid biosynthetic process"/>
    <property type="evidence" value="ECO:0007669"/>
    <property type="project" value="UniProtKB-UniRule"/>
</dbReference>
<dbReference type="Gene3D" id="3.20.20.70">
    <property type="entry name" value="Aldolase class I"/>
    <property type="match status" value="1"/>
</dbReference>
<keyword evidence="3 11" id="KW-0285">Flavoprotein</keyword>
<evidence type="ECO:0000256" key="5">
    <source>
        <dbReference type="ARBA" id="ARBA00022723"/>
    </source>
</evidence>
<protein>
    <recommendedName>
        <fullName evidence="11">Isopentenyl-diphosphate delta-isomerase</fullName>
        <shortName evidence="11">IPP isomerase</shortName>
        <ecNumber evidence="11">5.3.3.2</ecNumber>
    </recommendedName>
    <alternativeName>
        <fullName evidence="11">Isopentenyl diphosphate:dimethylallyl diphosphate isomerase</fullName>
    </alternativeName>
    <alternativeName>
        <fullName evidence="11">Isopentenyl pyrophosphate isomerase</fullName>
    </alternativeName>
    <alternativeName>
        <fullName evidence="11">Type 2 isopentenyl diphosphate isomerase</fullName>
        <shortName evidence="11">IDI-2</shortName>
    </alternativeName>
</protein>
<evidence type="ECO:0000259" key="12">
    <source>
        <dbReference type="Pfam" id="PF01070"/>
    </source>
</evidence>
<dbReference type="GO" id="GO:0005737">
    <property type="term" value="C:cytoplasm"/>
    <property type="evidence" value="ECO:0007669"/>
    <property type="project" value="UniProtKB-SubCell"/>
</dbReference>
<keyword evidence="9 11" id="KW-0413">Isomerase</keyword>
<keyword evidence="5 11" id="KW-0479">Metal-binding</keyword>
<comment type="subcellular location">
    <subcellularLocation>
        <location evidence="11">Cytoplasm</location>
    </subcellularLocation>
</comment>
<organism evidence="13 14">
    <name type="scientific">Halobacillus andaensis</name>
    <dbReference type="NCBI Taxonomy" id="1176239"/>
    <lineage>
        <taxon>Bacteria</taxon>
        <taxon>Bacillati</taxon>
        <taxon>Bacillota</taxon>
        <taxon>Bacilli</taxon>
        <taxon>Bacillales</taxon>
        <taxon>Bacillaceae</taxon>
        <taxon>Halobacillus</taxon>
    </lineage>
</organism>
<dbReference type="GO" id="GO:0070402">
    <property type="term" value="F:NADPH binding"/>
    <property type="evidence" value="ECO:0007669"/>
    <property type="project" value="UniProtKB-UniRule"/>
</dbReference>
<keyword evidence="4 11" id="KW-0288">FMN</keyword>
<evidence type="ECO:0000256" key="10">
    <source>
        <dbReference type="ARBA" id="ARBA00025810"/>
    </source>
</evidence>
<dbReference type="GO" id="GO:0000287">
    <property type="term" value="F:magnesium ion binding"/>
    <property type="evidence" value="ECO:0007669"/>
    <property type="project" value="UniProtKB-UniRule"/>
</dbReference>
<feature type="binding site" evidence="11">
    <location>
        <begin position="261"/>
        <end position="263"/>
    </location>
    <ligand>
        <name>FMN</name>
        <dbReference type="ChEBI" id="CHEBI:58210"/>
    </ligand>
</feature>
<feature type="binding site" evidence="11">
    <location>
        <position position="93"/>
    </location>
    <ligand>
        <name>FMN</name>
        <dbReference type="ChEBI" id="CHEBI:58210"/>
    </ligand>
</feature>
<evidence type="ECO:0000256" key="9">
    <source>
        <dbReference type="ARBA" id="ARBA00023235"/>
    </source>
</evidence>
<evidence type="ECO:0000256" key="3">
    <source>
        <dbReference type="ARBA" id="ARBA00022630"/>
    </source>
</evidence>
<feature type="binding site" evidence="11">
    <location>
        <position position="214"/>
    </location>
    <ligand>
        <name>FMN</name>
        <dbReference type="ChEBI" id="CHEBI:58210"/>
    </ligand>
</feature>
<dbReference type="Proteomes" id="UP000660110">
    <property type="component" value="Unassembled WGS sequence"/>
</dbReference>
<proteinExistence type="inferred from homology"/>
<feature type="binding site" evidence="11">
    <location>
        <position position="153"/>
    </location>
    <ligand>
        <name>Mg(2+)</name>
        <dbReference type="ChEBI" id="CHEBI:18420"/>
    </ligand>
</feature>
<evidence type="ECO:0000256" key="11">
    <source>
        <dbReference type="HAMAP-Rule" id="MF_00354"/>
    </source>
</evidence>
<comment type="cofactor">
    <cofactor evidence="1 11">
        <name>FMN</name>
        <dbReference type="ChEBI" id="CHEBI:58210"/>
    </cofactor>
</comment>
<dbReference type="RefSeq" id="WP_188375847.1">
    <property type="nucleotide sequence ID" value="NZ_BMEL01000001.1"/>
</dbReference>
<dbReference type="AlphaFoldDB" id="A0A917EUU7"/>
<dbReference type="EC" id="5.3.3.2" evidence="11"/>
<feature type="domain" description="FMN-dependent dehydrogenase" evidence="12">
    <location>
        <begin position="166"/>
        <end position="327"/>
    </location>
</feature>
<gene>
    <name evidence="11 13" type="primary">fni</name>
    <name evidence="13" type="ORF">GCM10010954_04650</name>
</gene>
<comment type="cofactor">
    <cofactor evidence="11">
        <name>Mg(2+)</name>
        <dbReference type="ChEBI" id="CHEBI:18420"/>
    </cofactor>
</comment>
<evidence type="ECO:0000256" key="1">
    <source>
        <dbReference type="ARBA" id="ARBA00001917"/>
    </source>
</evidence>
<dbReference type="GO" id="GO:0010181">
    <property type="term" value="F:FMN binding"/>
    <property type="evidence" value="ECO:0007669"/>
    <property type="project" value="UniProtKB-UniRule"/>
</dbReference>
<reference evidence="13" key="2">
    <citation type="submission" date="2020-09" db="EMBL/GenBank/DDBJ databases">
        <authorList>
            <person name="Sun Q."/>
            <person name="Zhou Y."/>
        </authorList>
    </citation>
    <scope>NUCLEOTIDE SEQUENCE</scope>
    <source>
        <strain evidence="13">CGMCC 1.12153</strain>
    </source>
</reference>
<evidence type="ECO:0000313" key="13">
    <source>
        <dbReference type="EMBL" id="GGF09272.1"/>
    </source>
</evidence>
<dbReference type="GO" id="GO:0016491">
    <property type="term" value="F:oxidoreductase activity"/>
    <property type="evidence" value="ECO:0007669"/>
    <property type="project" value="InterPro"/>
</dbReference>
<comment type="caution">
    <text evidence="11">Lacks conserved residue(s) required for the propagation of feature annotation.</text>
</comment>
<dbReference type="Pfam" id="PF01070">
    <property type="entry name" value="FMN_dh"/>
    <property type="match status" value="1"/>
</dbReference>
<feature type="binding site" evidence="11">
    <location>
        <begin position="6"/>
        <end position="7"/>
    </location>
    <ligand>
        <name>substrate</name>
    </ligand>
</feature>
<dbReference type="InterPro" id="IPR011179">
    <property type="entry name" value="IPdP_isomerase"/>
</dbReference>
<feature type="binding site" evidence="11">
    <location>
        <begin position="282"/>
        <end position="283"/>
    </location>
    <ligand>
        <name>FMN</name>
        <dbReference type="ChEBI" id="CHEBI:58210"/>
    </ligand>
</feature>
<sequence length="347" mass="38225">MSRAKRKLDHIRHALSHEHDVYNHFDDVNIVHQSLTGLNFDQLHLRAHVGELTLSSPIFVNAMTGGGGEQTLTINRELARAAAATGIGMAVGSQMSAIKDPSERSSYEIVRKENRDGVLFANVGSEASLEHAKTAIDMIEANALQIHLNTLQELIMPEGDRDFAGRLEKIEAIVNKADVPVIVKEVGYGMSREAIQKLIELGVRYIDVGGRGGTNFSKVENMRRTKPFASFDNWGIPTPMSLLEAKQLEEEYELTILGSGGIRHGVDGAKTIVLGAKSFGMAGVLLKVLVEEGYESLVEQIEHIKKELKMVMMLTNSKSVEDLGSSTFTLHGETKEWAEQRINLNTH</sequence>
<evidence type="ECO:0000256" key="4">
    <source>
        <dbReference type="ARBA" id="ARBA00022643"/>
    </source>
</evidence>
<comment type="catalytic activity">
    <reaction evidence="11">
        <text>isopentenyl diphosphate = dimethylallyl diphosphate</text>
        <dbReference type="Rhea" id="RHEA:23284"/>
        <dbReference type="ChEBI" id="CHEBI:57623"/>
        <dbReference type="ChEBI" id="CHEBI:128769"/>
        <dbReference type="EC" id="5.3.3.2"/>
    </reaction>
</comment>
<dbReference type="PANTHER" id="PTHR43665:SF1">
    <property type="entry name" value="ISOPENTENYL-DIPHOSPHATE DELTA-ISOMERASE"/>
    <property type="match status" value="1"/>
</dbReference>
<dbReference type="NCBIfam" id="TIGR02151">
    <property type="entry name" value="IPP_isom_2"/>
    <property type="match status" value="1"/>
</dbReference>
<accession>A0A917EUU7</accession>
<dbReference type="InterPro" id="IPR000262">
    <property type="entry name" value="FMN-dep_DH"/>
</dbReference>
<keyword evidence="7 11" id="KW-0521">NADP</keyword>
<keyword evidence="8 11" id="KW-0414">Isoprene biosynthesis</keyword>
<keyword evidence="6 11" id="KW-0460">Magnesium</keyword>
<dbReference type="InterPro" id="IPR013785">
    <property type="entry name" value="Aldolase_TIM"/>
</dbReference>
<comment type="similarity">
    <text evidence="11">Belongs to the IPP isomerase type 2 family.</text>
</comment>
<comment type="function">
    <text evidence="11">Involved in the biosynthesis of isoprenoids. Catalyzes the 1,3-allylic rearrangement of the homoallylic substrate isopentenyl (IPP) to its allylic isomer, dimethylallyl diphosphate (DMAPP).</text>
</comment>
<evidence type="ECO:0000256" key="2">
    <source>
        <dbReference type="ARBA" id="ARBA00022490"/>
    </source>
</evidence>
<evidence type="ECO:0000256" key="6">
    <source>
        <dbReference type="ARBA" id="ARBA00022842"/>
    </source>
</evidence>
<keyword evidence="14" id="KW-1185">Reference proteome</keyword>
<comment type="cofactor">
    <cofactor evidence="11">
        <name>NADPH</name>
        <dbReference type="ChEBI" id="CHEBI:57783"/>
    </cofactor>
</comment>